<keyword evidence="3" id="KW-1003">Cell membrane</keyword>
<evidence type="ECO:0000256" key="2">
    <source>
        <dbReference type="ARBA" id="ARBA00010792"/>
    </source>
</evidence>
<feature type="transmembrane region" description="Helical" evidence="7">
    <location>
        <begin position="60"/>
        <end position="81"/>
    </location>
</feature>
<feature type="transmembrane region" description="Helical" evidence="7">
    <location>
        <begin position="389"/>
        <end position="408"/>
    </location>
</feature>
<dbReference type="PATRIC" id="fig|1461581.3.peg.2513"/>
<evidence type="ECO:0000256" key="1">
    <source>
        <dbReference type="ARBA" id="ARBA00004651"/>
    </source>
</evidence>
<dbReference type="PANTHER" id="PTHR30353">
    <property type="entry name" value="INNER MEMBRANE PROTEIN DEDA-RELATED"/>
    <property type="match status" value="1"/>
</dbReference>
<evidence type="ECO:0000256" key="3">
    <source>
        <dbReference type="ARBA" id="ARBA00022475"/>
    </source>
</evidence>
<evidence type="ECO:0000256" key="7">
    <source>
        <dbReference type="SAM" id="Phobius"/>
    </source>
</evidence>
<comment type="subcellular location">
    <subcellularLocation>
        <location evidence="1">Cell membrane</location>
        <topology evidence="1">Multi-pass membrane protein</topology>
    </subcellularLocation>
</comment>
<dbReference type="PANTHER" id="PTHR30353:SF15">
    <property type="entry name" value="INNER MEMBRANE PROTEIN YABI"/>
    <property type="match status" value="1"/>
</dbReference>
<evidence type="ECO:0000313" key="9">
    <source>
        <dbReference type="EMBL" id="CEA06171.1"/>
    </source>
</evidence>
<dbReference type="RefSeq" id="WP_044500429.1">
    <property type="nucleotide sequence ID" value="NZ_LK391969.1"/>
</dbReference>
<gene>
    <name evidence="9" type="ORF">BN1049_02549</name>
</gene>
<keyword evidence="6 7" id="KW-0472">Membrane</keyword>
<feature type="transmembrane region" description="Helical" evidence="7">
    <location>
        <begin position="142"/>
        <end position="162"/>
    </location>
</feature>
<comment type="similarity">
    <text evidence="2">Belongs to the DedA family.</text>
</comment>
<reference evidence="9" key="1">
    <citation type="submission" date="2014-07" db="EMBL/GenBank/DDBJ databases">
        <authorList>
            <person name="Urmite Genomes Urmite Genomes"/>
        </authorList>
    </citation>
    <scope>NUCLEOTIDE SEQUENCE</scope>
    <source>
        <strain evidence="9">12M76_air</strain>
    </source>
</reference>
<evidence type="ECO:0000259" key="8">
    <source>
        <dbReference type="Pfam" id="PF09335"/>
    </source>
</evidence>
<keyword evidence="4 7" id="KW-0812">Transmembrane</keyword>
<evidence type="ECO:0000256" key="6">
    <source>
        <dbReference type="ARBA" id="ARBA00023136"/>
    </source>
</evidence>
<feature type="transmembrane region" description="Helical" evidence="7">
    <location>
        <begin position="212"/>
        <end position="234"/>
    </location>
</feature>
<feature type="transmembrane region" description="Helical" evidence="7">
    <location>
        <begin position="284"/>
        <end position="300"/>
    </location>
</feature>
<dbReference type="Pfam" id="PF09335">
    <property type="entry name" value="VTT_dom"/>
    <property type="match status" value="1"/>
</dbReference>
<feature type="domain" description="VTT" evidence="8">
    <location>
        <begin position="40"/>
        <end position="164"/>
    </location>
</feature>
<feature type="transmembrane region" description="Helical" evidence="7">
    <location>
        <begin position="254"/>
        <end position="277"/>
    </location>
</feature>
<dbReference type="EMBL" id="LM997413">
    <property type="protein sequence ID" value="CEA06171.1"/>
    <property type="molecule type" value="Genomic_DNA"/>
</dbReference>
<dbReference type="OrthoDB" id="9780918at2"/>
<dbReference type="AlphaFoldDB" id="A0A078MN09"/>
<dbReference type="GO" id="GO:0005886">
    <property type="term" value="C:plasma membrane"/>
    <property type="evidence" value="ECO:0007669"/>
    <property type="project" value="UniProtKB-SubCell"/>
</dbReference>
<dbReference type="InterPro" id="IPR032818">
    <property type="entry name" value="DedA-like"/>
</dbReference>
<feature type="transmembrane region" description="Helical" evidence="7">
    <location>
        <begin position="358"/>
        <end position="377"/>
    </location>
</feature>
<keyword evidence="5 7" id="KW-1133">Transmembrane helix</keyword>
<organism evidence="9">
    <name type="scientific">Pseudomonas saudimassiliensis</name>
    <dbReference type="NCBI Taxonomy" id="1461581"/>
    <lineage>
        <taxon>Bacteria</taxon>
        <taxon>Pseudomonadati</taxon>
        <taxon>Pseudomonadota</taxon>
        <taxon>Gammaproteobacteria</taxon>
        <taxon>Pseudomonadales</taxon>
        <taxon>Pseudomonadaceae</taxon>
        <taxon>Pseudomonas</taxon>
    </lineage>
</organism>
<feature type="transmembrane region" description="Helical" evidence="7">
    <location>
        <begin position="182"/>
        <end position="200"/>
    </location>
</feature>
<evidence type="ECO:0000256" key="4">
    <source>
        <dbReference type="ARBA" id="ARBA00022692"/>
    </source>
</evidence>
<feature type="transmembrane region" description="Helical" evidence="7">
    <location>
        <begin position="334"/>
        <end position="352"/>
    </location>
</feature>
<proteinExistence type="inferred from homology"/>
<name>A0A078MN09_9PSED</name>
<dbReference type="InterPro" id="IPR032816">
    <property type="entry name" value="VTT_dom"/>
</dbReference>
<feature type="transmembrane region" description="Helical" evidence="7">
    <location>
        <begin position="20"/>
        <end position="48"/>
    </location>
</feature>
<evidence type="ECO:0000256" key="5">
    <source>
        <dbReference type="ARBA" id="ARBA00022989"/>
    </source>
</evidence>
<sequence length="409" mass="44235">MESLLSGELTAWLADHTRWLGVAIFLIALTESLAVAGLVVPGVLLLFAATALAGGGDLSLWGALAWAFAGAVCGDLLSFAMGRWFHQDIRRLGIFARHPQWIDRGEGFFRRYGIYSIMLGRFIGPIRPIIPMVAGMFDMPTWRFLLVNIASALAWAPVYVLPGYLAGSAVRWPVPESFWQEAGMLAGGLALLILAVLMLLRTQERWSSLAAGGLCLLATLCLPLATPWLTVVYGTLDTWLASADYPRLNALRAAVQPLAGEALLWLSYLPILGLLLLLRHGWQLLFLMISALLCLALGLLPGTHATLLALELALVFGGVMLANRQQSFWLRLSWALYVLPAGAVLLAAWLTLPISVPAVLGSALQCACAVLLGIWLVERGAPLPALPRPWSILLPAWPALAGLLLWLGF</sequence>
<dbReference type="EMBL" id="LK391969">
    <property type="protein sequence ID" value="CEF27596.1"/>
    <property type="molecule type" value="Genomic_DNA"/>
</dbReference>
<accession>A0A078MN09</accession>
<feature type="transmembrane region" description="Helical" evidence="7">
    <location>
        <begin position="306"/>
        <end position="322"/>
    </location>
</feature>
<protein>
    <submittedName>
        <fullName evidence="9">PA-phosphatase-like phosphoesterase</fullName>
    </submittedName>
</protein>